<evidence type="ECO:0000313" key="3">
    <source>
        <dbReference type="EMBL" id="BAU18994.1"/>
    </source>
</evidence>
<dbReference type="EMBL" id="AP014598">
    <property type="protein sequence ID" value="BAU18768.1"/>
    <property type="molecule type" value="Genomic_DNA"/>
</dbReference>
<evidence type="ECO:0000256" key="1">
    <source>
        <dbReference type="SAM" id="Phobius"/>
    </source>
</evidence>
<keyword evidence="1" id="KW-0812">Transmembrane</keyword>
<dbReference type="AlphaFoldDB" id="A0A0T7ANZ5"/>
<dbReference type="Proteomes" id="UP000217431">
    <property type="component" value="Chromosome II"/>
</dbReference>
<name>A0A0T7ANZ5_PREIN</name>
<accession>A0A0T7ANZ5</accession>
<gene>
    <name evidence="2" type="ORF">PIOMA14_II_0263</name>
    <name evidence="3" type="ORF">PIOMA14_II_0489</name>
</gene>
<keyword evidence="1" id="KW-0472">Membrane</keyword>
<sequence>MSQSICSLQRFPRKVTLLLGIERYMFERISFGLYMYVIFFIIGSAAPVAHLPKKMDLIIP</sequence>
<dbReference type="EMBL" id="AP014598">
    <property type="protein sequence ID" value="BAU18994.1"/>
    <property type="molecule type" value="Genomic_DNA"/>
</dbReference>
<evidence type="ECO:0000313" key="4">
    <source>
        <dbReference type="Proteomes" id="UP000217431"/>
    </source>
</evidence>
<feature type="transmembrane region" description="Helical" evidence="1">
    <location>
        <begin position="33"/>
        <end position="51"/>
    </location>
</feature>
<reference evidence="2 4" key="1">
    <citation type="journal article" date="2016" name="DNA Res.">
        <title>The complete genome sequencing of Prevotella intermedia strain OMA14 and a subsequent fine-scale, intra-species genomic comparison reveal an unusual amplification of conjugative and mobile transposons and identify a novel Prevotella-lineage-specific repeat.</title>
        <authorList>
            <person name="Naito M."/>
            <person name="Ogura Y."/>
            <person name="Itoh T."/>
            <person name="Shoji M."/>
            <person name="Okamoto M."/>
            <person name="Hayashi T."/>
            <person name="Nakayama K."/>
        </authorList>
    </citation>
    <scope>NUCLEOTIDE SEQUENCE [LARGE SCALE GENOMIC DNA]</scope>
    <source>
        <strain evidence="2 4">OMA14</strain>
    </source>
</reference>
<proteinExistence type="predicted"/>
<organism evidence="2 4">
    <name type="scientific">Prevotella intermedia</name>
    <dbReference type="NCBI Taxonomy" id="28131"/>
    <lineage>
        <taxon>Bacteria</taxon>
        <taxon>Pseudomonadati</taxon>
        <taxon>Bacteroidota</taxon>
        <taxon>Bacteroidia</taxon>
        <taxon>Bacteroidales</taxon>
        <taxon>Prevotellaceae</taxon>
        <taxon>Prevotella</taxon>
    </lineage>
</organism>
<keyword evidence="1" id="KW-1133">Transmembrane helix</keyword>
<protein>
    <submittedName>
        <fullName evidence="2">Uncharacterized protein</fullName>
    </submittedName>
</protein>
<evidence type="ECO:0000313" key="2">
    <source>
        <dbReference type="EMBL" id="BAU18768.1"/>
    </source>
</evidence>